<evidence type="ECO:0000313" key="3">
    <source>
        <dbReference type="Proteomes" id="UP000243459"/>
    </source>
</evidence>
<feature type="compositionally biased region" description="Low complexity" evidence="1">
    <location>
        <begin position="80"/>
        <end position="94"/>
    </location>
</feature>
<sequence>MASATADDLAADRPVGRTDLPVAGGREWRRATTDGAYVGLAGTESRGGAGQSTAYAQRAQRRPWPRRAGGGRADGGGGSEAAAGGLARQAMAGGVPDRRVHGGLVSDGPGRRAVGGDGEPGPARPWPVGGGQRRAGGGDRADRSVDEHERRTPHGPNGRPALRCK</sequence>
<reference evidence="3" key="1">
    <citation type="journal article" date="2017" name="Nat. Commun.">
        <title>The asparagus genome sheds light on the origin and evolution of a young Y chromosome.</title>
        <authorList>
            <person name="Harkess A."/>
            <person name="Zhou J."/>
            <person name="Xu C."/>
            <person name="Bowers J.E."/>
            <person name="Van der Hulst R."/>
            <person name="Ayyampalayam S."/>
            <person name="Mercati F."/>
            <person name="Riccardi P."/>
            <person name="McKain M.R."/>
            <person name="Kakrana A."/>
            <person name="Tang H."/>
            <person name="Ray J."/>
            <person name="Groenendijk J."/>
            <person name="Arikit S."/>
            <person name="Mathioni S.M."/>
            <person name="Nakano M."/>
            <person name="Shan H."/>
            <person name="Telgmann-Rauber A."/>
            <person name="Kanno A."/>
            <person name="Yue Z."/>
            <person name="Chen H."/>
            <person name="Li W."/>
            <person name="Chen Y."/>
            <person name="Xu X."/>
            <person name="Zhang Y."/>
            <person name="Luo S."/>
            <person name="Chen H."/>
            <person name="Gao J."/>
            <person name="Mao Z."/>
            <person name="Pires J.C."/>
            <person name="Luo M."/>
            <person name="Kudrna D."/>
            <person name="Wing R.A."/>
            <person name="Meyers B.C."/>
            <person name="Yi K."/>
            <person name="Kong H."/>
            <person name="Lavrijsen P."/>
            <person name="Sunseri F."/>
            <person name="Falavigna A."/>
            <person name="Ye Y."/>
            <person name="Leebens-Mack J.H."/>
            <person name="Chen G."/>
        </authorList>
    </citation>
    <scope>NUCLEOTIDE SEQUENCE [LARGE SCALE GENOMIC DNA]</scope>
    <source>
        <strain evidence="3">cv. DH0086</strain>
    </source>
</reference>
<dbReference type="EMBL" id="CM007390">
    <property type="protein sequence ID" value="ONK56342.1"/>
    <property type="molecule type" value="Genomic_DNA"/>
</dbReference>
<feature type="compositionally biased region" description="Basic and acidic residues" evidence="1">
    <location>
        <begin position="136"/>
        <end position="152"/>
    </location>
</feature>
<protein>
    <submittedName>
        <fullName evidence="2">Uncharacterized protein</fullName>
    </submittedName>
</protein>
<dbReference type="Proteomes" id="UP000243459">
    <property type="component" value="Chromosome 10"/>
</dbReference>
<keyword evidence="3" id="KW-1185">Reference proteome</keyword>
<organism evidence="2 3">
    <name type="scientific">Asparagus officinalis</name>
    <name type="common">Garden asparagus</name>
    <dbReference type="NCBI Taxonomy" id="4686"/>
    <lineage>
        <taxon>Eukaryota</taxon>
        <taxon>Viridiplantae</taxon>
        <taxon>Streptophyta</taxon>
        <taxon>Embryophyta</taxon>
        <taxon>Tracheophyta</taxon>
        <taxon>Spermatophyta</taxon>
        <taxon>Magnoliopsida</taxon>
        <taxon>Liliopsida</taxon>
        <taxon>Asparagales</taxon>
        <taxon>Asparagaceae</taxon>
        <taxon>Asparagoideae</taxon>
        <taxon>Asparagus</taxon>
    </lineage>
</organism>
<dbReference type="Gramene" id="ONK56342">
    <property type="protein sequence ID" value="ONK56342"/>
    <property type="gene ID" value="A4U43_C10F7080"/>
</dbReference>
<proteinExistence type="predicted"/>
<name>A0A5P1E172_ASPOF</name>
<feature type="region of interest" description="Disordered" evidence="1">
    <location>
        <begin position="1"/>
        <end position="165"/>
    </location>
</feature>
<dbReference type="AlphaFoldDB" id="A0A5P1E172"/>
<evidence type="ECO:0000313" key="2">
    <source>
        <dbReference type="EMBL" id="ONK56342.1"/>
    </source>
</evidence>
<feature type="compositionally biased region" description="Gly residues" evidence="1">
    <location>
        <begin position="68"/>
        <end position="79"/>
    </location>
</feature>
<evidence type="ECO:0000256" key="1">
    <source>
        <dbReference type="SAM" id="MobiDB-lite"/>
    </source>
</evidence>
<gene>
    <name evidence="2" type="ORF">A4U43_C10F7080</name>
</gene>
<accession>A0A5P1E172</accession>